<dbReference type="Pfam" id="PF03690">
    <property type="entry name" value="MYG1_exonuc"/>
    <property type="match status" value="1"/>
</dbReference>
<dbReference type="PANTHER" id="PTHR11215">
    <property type="entry name" value="METAL DEPENDENT HYDROLASE - RELATED"/>
    <property type="match status" value="1"/>
</dbReference>
<evidence type="ECO:0000256" key="1">
    <source>
        <dbReference type="ARBA" id="ARBA00010105"/>
    </source>
</evidence>
<dbReference type="PANTHER" id="PTHR11215:SF1">
    <property type="entry name" value="MYG1 EXONUCLEASE"/>
    <property type="match status" value="1"/>
</dbReference>
<comment type="caution">
    <text evidence="2">The sequence shown here is derived from an EMBL/GenBank/DDBJ whole genome shotgun (WGS) entry which is preliminary data.</text>
</comment>
<dbReference type="GO" id="GO:0005737">
    <property type="term" value="C:cytoplasm"/>
    <property type="evidence" value="ECO:0007669"/>
    <property type="project" value="TreeGrafter"/>
</dbReference>
<accession>A0A6M0Q8V6</accession>
<name>A0A6M0Q8V6_9BACI</name>
<dbReference type="AlphaFoldDB" id="A0A6M0Q8V6"/>
<evidence type="ECO:0000313" key="3">
    <source>
        <dbReference type="Proteomes" id="UP000481043"/>
    </source>
</evidence>
<sequence length="295" mass="33763">MEIKKVGTHSGSFHADDVMAYIILDELYGPLELVRSREEAVLATCDVVFDVGGGEYDHHTNDKEYRENGIPYAAAGLVWRDFGKLLLEKKGFSATSINRVFNYIDEQYIQGLDAIDNGVRYSRDIIIPDLTSDIQRFNPRWNKDEDENEQFNKAVQYARSSFVNLLEDQLSRLAAVDIIKKSYAERTQKELLVLEQHCPWQGTLLDIDREEEVKFVIYKDPRKGYLIQVVPVGRNTFEARKDLPQEWAGRDAEDLNRIIGINDAIFAHPARFIAGAKSKESIMKMAEIALKSKDK</sequence>
<comment type="similarity">
    <text evidence="1">Belongs to the MYG1 family.</text>
</comment>
<dbReference type="InterPro" id="IPR003226">
    <property type="entry name" value="MYG1_exonuclease"/>
</dbReference>
<protein>
    <submittedName>
        <fullName evidence="2">MYG1 family protein</fullName>
    </submittedName>
</protein>
<gene>
    <name evidence="2" type="ORF">G4D63_13330</name>
</gene>
<proteinExistence type="inferred from homology"/>
<dbReference type="Proteomes" id="UP000481043">
    <property type="component" value="Unassembled WGS sequence"/>
</dbReference>
<organism evidence="2 3">
    <name type="scientific">Bacillus mesophilus</name>
    <dbReference type="NCBI Taxonomy" id="1808955"/>
    <lineage>
        <taxon>Bacteria</taxon>
        <taxon>Bacillati</taxon>
        <taxon>Bacillota</taxon>
        <taxon>Bacilli</taxon>
        <taxon>Bacillales</taxon>
        <taxon>Bacillaceae</taxon>
        <taxon>Bacillus</taxon>
    </lineage>
</organism>
<keyword evidence="3" id="KW-1185">Reference proteome</keyword>
<evidence type="ECO:0000313" key="2">
    <source>
        <dbReference type="EMBL" id="NEY72713.1"/>
    </source>
</evidence>
<dbReference type="EMBL" id="JAAIWM010000004">
    <property type="protein sequence ID" value="NEY72713.1"/>
    <property type="molecule type" value="Genomic_DNA"/>
</dbReference>
<dbReference type="RefSeq" id="WP_163180162.1">
    <property type="nucleotide sequence ID" value="NZ_JAAIWM010000004.1"/>
</dbReference>
<reference evidence="2 3" key="1">
    <citation type="submission" date="2020-02" db="EMBL/GenBank/DDBJ databases">
        <title>Bacillus aquiflavi sp. nov., isolated from yellow water of strong flavor Chinese baijiu in Yibin region of China.</title>
        <authorList>
            <person name="Xie J."/>
        </authorList>
    </citation>
    <scope>NUCLEOTIDE SEQUENCE [LARGE SCALE GENOMIC DNA]</scope>
    <source>
        <strain evidence="2 3">SA4</strain>
    </source>
</reference>